<dbReference type="OrthoDB" id="9807923at2"/>
<accession>A0A345P3L9</accession>
<dbReference type="InterPro" id="IPR019587">
    <property type="entry name" value="Polyketide_cyclase/dehydratase"/>
</dbReference>
<evidence type="ECO:0000313" key="1">
    <source>
        <dbReference type="EMBL" id="AXI01878.1"/>
    </source>
</evidence>
<dbReference type="Pfam" id="PF10604">
    <property type="entry name" value="Polyketide_cyc2"/>
    <property type="match status" value="1"/>
</dbReference>
<dbReference type="CDD" id="cd07818">
    <property type="entry name" value="SRPBCC_1"/>
    <property type="match status" value="1"/>
</dbReference>
<proteinExistence type="predicted"/>
<gene>
    <name evidence="1" type="ORF">HYN46_02675</name>
</gene>
<dbReference type="EMBL" id="CP031222">
    <property type="protein sequence ID" value="AXI01878.1"/>
    <property type="molecule type" value="Genomic_DNA"/>
</dbReference>
<keyword evidence="2" id="KW-1185">Reference proteome</keyword>
<reference evidence="1 2" key="1">
    <citation type="submission" date="2018-07" db="EMBL/GenBank/DDBJ databases">
        <title>Genome sequencing of Moraxellaceae gen. HYN0046.</title>
        <authorList>
            <person name="Kim M."/>
            <person name="Yi H."/>
        </authorList>
    </citation>
    <scope>NUCLEOTIDE SEQUENCE [LARGE SCALE GENOMIC DNA]</scope>
    <source>
        <strain evidence="1 2">HYN0046</strain>
    </source>
</reference>
<dbReference type="AlphaFoldDB" id="A0A345P3L9"/>
<protein>
    <submittedName>
        <fullName evidence="1">Polyketide cyclase</fullName>
    </submittedName>
</protein>
<dbReference type="SUPFAM" id="SSF55961">
    <property type="entry name" value="Bet v1-like"/>
    <property type="match status" value="1"/>
</dbReference>
<name>A0A345P3L9_9GAMM</name>
<evidence type="ECO:0000313" key="2">
    <source>
        <dbReference type="Proteomes" id="UP000253940"/>
    </source>
</evidence>
<sequence length="175" mass="19680">MLILAIIIVIIAVVLLFAATKPDTFQLHRSIRISAPPERIFPLINDFHQWQSWSPWENIDPTMIRTFEGTPEGLGTIYSWAGQGKVGSGRMEITLSNPFDQIIIQLDFLKPFEAHNIAEFSIVNLGDSTEVTWEMRGPSPFIAKVMGLFFNMDRVVGKDFETGLANIKAIVEKTS</sequence>
<dbReference type="Gene3D" id="3.30.530.20">
    <property type="match status" value="1"/>
</dbReference>
<dbReference type="InterPro" id="IPR023393">
    <property type="entry name" value="START-like_dom_sf"/>
</dbReference>
<dbReference type="RefSeq" id="WP_114897988.1">
    <property type="nucleotide sequence ID" value="NZ_CP031222.1"/>
</dbReference>
<organism evidence="1 2">
    <name type="scientific">Aquirhabdus parva</name>
    <dbReference type="NCBI Taxonomy" id="2283318"/>
    <lineage>
        <taxon>Bacteria</taxon>
        <taxon>Pseudomonadati</taxon>
        <taxon>Pseudomonadota</taxon>
        <taxon>Gammaproteobacteria</taxon>
        <taxon>Moraxellales</taxon>
        <taxon>Moraxellaceae</taxon>
        <taxon>Aquirhabdus</taxon>
    </lineage>
</organism>
<dbReference type="KEGG" id="mbah:HYN46_02675"/>
<dbReference type="Proteomes" id="UP000253940">
    <property type="component" value="Chromosome"/>
</dbReference>